<evidence type="ECO:0000313" key="15">
    <source>
        <dbReference type="Proteomes" id="UP000002051"/>
    </source>
</evidence>
<accession>G7LCI8</accession>
<evidence type="ECO:0000313" key="14">
    <source>
        <dbReference type="EnsemblPlants" id="AET01239"/>
    </source>
</evidence>
<gene>
    <name evidence="13" type="ordered locus">MTR_8g008810</name>
</gene>
<dbReference type="GO" id="GO:0070762">
    <property type="term" value="C:nuclear pore transmembrane ring"/>
    <property type="evidence" value="ECO:0000318"/>
    <property type="project" value="GO_Central"/>
</dbReference>
<dbReference type="EnsemblPlants" id="AET01239">
    <property type="protein sequence ID" value="AET01239"/>
    <property type="gene ID" value="MTR_8g008810"/>
</dbReference>
<keyword evidence="7" id="KW-0653">Protein transport</keyword>
<dbReference type="AlphaFoldDB" id="G7LCI8"/>
<evidence type="ECO:0000256" key="7">
    <source>
        <dbReference type="ARBA" id="ARBA00022927"/>
    </source>
</evidence>
<dbReference type="PANTHER" id="PTHR13269">
    <property type="entry name" value="NUCLEOPORIN NDC1"/>
    <property type="match status" value="1"/>
</dbReference>
<evidence type="ECO:0000256" key="11">
    <source>
        <dbReference type="ARBA" id="ARBA00023136"/>
    </source>
</evidence>
<dbReference type="PaxDb" id="3880-AET01239"/>
<protein>
    <submittedName>
        <fullName evidence="13">Nucleoporin protein Ndc1-Nup</fullName>
    </submittedName>
</protein>
<evidence type="ECO:0000256" key="4">
    <source>
        <dbReference type="ARBA" id="ARBA00022448"/>
    </source>
</evidence>
<dbReference type="GO" id="GO:0031965">
    <property type="term" value="C:nuclear membrane"/>
    <property type="evidence" value="ECO:0007669"/>
    <property type="project" value="UniProtKB-SubCell"/>
</dbReference>
<evidence type="ECO:0000313" key="13">
    <source>
        <dbReference type="EMBL" id="AET01239.2"/>
    </source>
</evidence>
<name>G7LCI8_MEDTR</name>
<dbReference type="GO" id="GO:0051028">
    <property type="term" value="P:mRNA transport"/>
    <property type="evidence" value="ECO:0007669"/>
    <property type="project" value="UniProtKB-KW"/>
</dbReference>
<dbReference type="EMBL" id="CM001224">
    <property type="protein sequence ID" value="AET01239.2"/>
    <property type="molecule type" value="Genomic_DNA"/>
</dbReference>
<evidence type="ECO:0000256" key="1">
    <source>
        <dbReference type="ARBA" id="ARBA00004232"/>
    </source>
</evidence>
<dbReference type="GO" id="GO:0030674">
    <property type="term" value="F:protein-macromolecule adaptor activity"/>
    <property type="evidence" value="ECO:0000318"/>
    <property type="project" value="GO_Central"/>
</dbReference>
<evidence type="ECO:0000256" key="5">
    <source>
        <dbReference type="ARBA" id="ARBA00022692"/>
    </source>
</evidence>
<evidence type="ECO:0000256" key="8">
    <source>
        <dbReference type="ARBA" id="ARBA00022989"/>
    </source>
</evidence>
<dbReference type="STRING" id="3880.G7LCI8"/>
<keyword evidence="15" id="KW-1185">Reference proteome</keyword>
<reference evidence="13 15" key="1">
    <citation type="journal article" date="2011" name="Nature">
        <title>The Medicago genome provides insight into the evolution of rhizobial symbioses.</title>
        <authorList>
            <person name="Young N.D."/>
            <person name="Debelle F."/>
            <person name="Oldroyd G.E."/>
            <person name="Geurts R."/>
            <person name="Cannon S.B."/>
            <person name="Udvardi M.K."/>
            <person name="Benedito V.A."/>
            <person name="Mayer K.F."/>
            <person name="Gouzy J."/>
            <person name="Schoof H."/>
            <person name="Van de Peer Y."/>
            <person name="Proost S."/>
            <person name="Cook D.R."/>
            <person name="Meyers B.C."/>
            <person name="Spannagl M."/>
            <person name="Cheung F."/>
            <person name="De Mita S."/>
            <person name="Krishnakumar V."/>
            <person name="Gundlach H."/>
            <person name="Zhou S."/>
            <person name="Mudge J."/>
            <person name="Bharti A.K."/>
            <person name="Murray J.D."/>
            <person name="Naoumkina M.A."/>
            <person name="Rosen B."/>
            <person name="Silverstein K.A."/>
            <person name="Tang H."/>
            <person name="Rombauts S."/>
            <person name="Zhao P.X."/>
            <person name="Zhou P."/>
            <person name="Barbe V."/>
            <person name="Bardou P."/>
            <person name="Bechner M."/>
            <person name="Bellec A."/>
            <person name="Berger A."/>
            <person name="Berges H."/>
            <person name="Bidwell S."/>
            <person name="Bisseling T."/>
            <person name="Choisne N."/>
            <person name="Couloux A."/>
            <person name="Denny R."/>
            <person name="Deshpande S."/>
            <person name="Dai X."/>
            <person name="Doyle J.J."/>
            <person name="Dudez A.M."/>
            <person name="Farmer A.D."/>
            <person name="Fouteau S."/>
            <person name="Franken C."/>
            <person name="Gibelin C."/>
            <person name="Gish J."/>
            <person name="Goldstein S."/>
            <person name="Gonzalez A.J."/>
            <person name="Green P.J."/>
            <person name="Hallab A."/>
            <person name="Hartog M."/>
            <person name="Hua A."/>
            <person name="Humphray S.J."/>
            <person name="Jeong D.H."/>
            <person name="Jing Y."/>
            <person name="Jocker A."/>
            <person name="Kenton S.M."/>
            <person name="Kim D.J."/>
            <person name="Klee K."/>
            <person name="Lai H."/>
            <person name="Lang C."/>
            <person name="Lin S."/>
            <person name="Macmil S.L."/>
            <person name="Magdelenat G."/>
            <person name="Matthews L."/>
            <person name="McCorrison J."/>
            <person name="Monaghan E.L."/>
            <person name="Mun J.H."/>
            <person name="Najar F.Z."/>
            <person name="Nicholson C."/>
            <person name="Noirot C."/>
            <person name="O'Bleness M."/>
            <person name="Paule C.R."/>
            <person name="Poulain J."/>
            <person name="Prion F."/>
            <person name="Qin B."/>
            <person name="Qu C."/>
            <person name="Retzel E.F."/>
            <person name="Riddle C."/>
            <person name="Sallet E."/>
            <person name="Samain S."/>
            <person name="Samson N."/>
            <person name="Sanders I."/>
            <person name="Saurat O."/>
            <person name="Scarpelli C."/>
            <person name="Schiex T."/>
            <person name="Segurens B."/>
            <person name="Severin A.J."/>
            <person name="Sherrier D.J."/>
            <person name="Shi R."/>
            <person name="Sims S."/>
            <person name="Singer S.R."/>
            <person name="Sinharoy S."/>
            <person name="Sterck L."/>
            <person name="Viollet A."/>
            <person name="Wang B.B."/>
            <person name="Wang K."/>
            <person name="Wang M."/>
            <person name="Wang X."/>
            <person name="Warfsmann J."/>
            <person name="Weissenbach J."/>
            <person name="White D.D."/>
            <person name="White J.D."/>
            <person name="Wiley G.B."/>
            <person name="Wincker P."/>
            <person name="Xing Y."/>
            <person name="Yang L."/>
            <person name="Yao Z."/>
            <person name="Ying F."/>
            <person name="Zhai J."/>
            <person name="Zhou L."/>
            <person name="Zuber A."/>
            <person name="Denarie J."/>
            <person name="Dixon R.A."/>
            <person name="May G.D."/>
            <person name="Schwartz D.C."/>
            <person name="Rogers J."/>
            <person name="Quetier F."/>
            <person name="Town C.D."/>
            <person name="Roe B.A."/>
        </authorList>
    </citation>
    <scope>NUCLEOTIDE SEQUENCE [LARGE SCALE GENOMIC DNA]</scope>
    <source>
        <strain evidence="13">A17</strain>
        <strain evidence="14 15">cv. Jemalong A17</strain>
    </source>
</reference>
<keyword evidence="5" id="KW-0812">Transmembrane</keyword>
<reference evidence="14" key="3">
    <citation type="submission" date="2015-04" db="UniProtKB">
        <authorList>
            <consortium name="EnsemblPlants"/>
        </authorList>
    </citation>
    <scope>IDENTIFICATION</scope>
    <source>
        <strain evidence="14">cv. Jemalong A17</strain>
    </source>
</reference>
<keyword evidence="4" id="KW-0813">Transport</keyword>
<dbReference type="GO" id="GO:0006999">
    <property type="term" value="P:nuclear pore organization"/>
    <property type="evidence" value="ECO:0000318"/>
    <property type="project" value="GO_Central"/>
</dbReference>
<dbReference type="Pfam" id="PF09531">
    <property type="entry name" value="Ndc1_Nup"/>
    <property type="match status" value="2"/>
</dbReference>
<keyword evidence="8" id="KW-1133">Transmembrane helix</keyword>
<dbReference type="eggNOG" id="ENOG502QPP3">
    <property type="taxonomic scope" value="Eukaryota"/>
</dbReference>
<keyword evidence="12" id="KW-0539">Nucleus</keyword>
<comment type="similarity">
    <text evidence="3">Belongs to the NDC1 family.</text>
</comment>
<evidence type="ECO:0000256" key="2">
    <source>
        <dbReference type="ARBA" id="ARBA00004567"/>
    </source>
</evidence>
<dbReference type="GO" id="GO:0015031">
    <property type="term" value="P:protein transport"/>
    <property type="evidence" value="ECO:0007669"/>
    <property type="project" value="UniProtKB-KW"/>
</dbReference>
<dbReference type="HOGENOM" id="CLU_041358_0_0_1"/>
<dbReference type="InterPro" id="IPR019049">
    <property type="entry name" value="Nucleoporin_prot_Ndc1/Nup"/>
</dbReference>
<evidence type="ECO:0000256" key="10">
    <source>
        <dbReference type="ARBA" id="ARBA00023132"/>
    </source>
</evidence>
<comment type="subcellular location">
    <subcellularLocation>
        <location evidence="1">Nucleus membrane</location>
        <topology evidence="1">Multi-pass membrane protein</topology>
    </subcellularLocation>
    <subcellularLocation>
        <location evidence="2">Nucleus</location>
        <location evidence="2">Nuclear pore complex</location>
    </subcellularLocation>
</comment>
<keyword evidence="10" id="KW-0906">Nuclear pore complex</keyword>
<keyword evidence="11" id="KW-0472">Membrane</keyword>
<sequence>MLIPYLYTHHIATWEFVAEQIVFLVPTFAIFFCWELTHTLHRVLHTKRFIFAPPKGSAAAEKNPSELLLSVLEESNPTSLLRYHAYLDLCMVSENNVDAWRRAAFFEETGETYKRVIAVCLRPLEQLASRLGEDLGNSADKPTNLSNQLSSPTDVKHIEELDNFQPYAWCSRIVASLTARSRKEDKFGVAQLSGNNAAVVSTLISCLLAVENFMGKKTNLQSPNQLGSAVKRENGPVNSKAYAIADVLKTSIYQIVSAFHDEMLSDTKSSLLEKDWIPSKKPLFGTREMLIQKLRLFLVFRAT</sequence>
<keyword evidence="6" id="KW-0509">mRNA transport</keyword>
<evidence type="ECO:0000256" key="3">
    <source>
        <dbReference type="ARBA" id="ARBA00005760"/>
    </source>
</evidence>
<keyword evidence="9" id="KW-0811">Translocation</keyword>
<proteinExistence type="inferred from homology"/>
<evidence type="ECO:0000256" key="6">
    <source>
        <dbReference type="ARBA" id="ARBA00022816"/>
    </source>
</evidence>
<evidence type="ECO:0000256" key="9">
    <source>
        <dbReference type="ARBA" id="ARBA00023010"/>
    </source>
</evidence>
<reference evidence="13 15" key="2">
    <citation type="journal article" date="2014" name="BMC Genomics">
        <title>An improved genome release (version Mt4.0) for the model legume Medicago truncatula.</title>
        <authorList>
            <person name="Tang H."/>
            <person name="Krishnakumar V."/>
            <person name="Bidwell S."/>
            <person name="Rosen B."/>
            <person name="Chan A."/>
            <person name="Zhou S."/>
            <person name="Gentzbittel L."/>
            <person name="Childs K.L."/>
            <person name="Yandell M."/>
            <person name="Gundlach H."/>
            <person name="Mayer K.F."/>
            <person name="Schwartz D.C."/>
            <person name="Town C.D."/>
        </authorList>
    </citation>
    <scope>GENOME REANNOTATION</scope>
    <source>
        <strain evidence="14 15">cv. Jemalong A17</strain>
    </source>
</reference>
<dbReference type="Proteomes" id="UP000002051">
    <property type="component" value="Chromosome 8"/>
</dbReference>
<accession>A0A0C3XW50</accession>
<evidence type="ECO:0000256" key="12">
    <source>
        <dbReference type="ARBA" id="ARBA00023242"/>
    </source>
</evidence>
<dbReference type="PANTHER" id="PTHR13269:SF6">
    <property type="entry name" value="NUCLEOPORIN NDC1"/>
    <property type="match status" value="1"/>
</dbReference>
<organism evidence="13 15">
    <name type="scientific">Medicago truncatula</name>
    <name type="common">Barrel medic</name>
    <name type="synonym">Medicago tribuloides</name>
    <dbReference type="NCBI Taxonomy" id="3880"/>
    <lineage>
        <taxon>Eukaryota</taxon>
        <taxon>Viridiplantae</taxon>
        <taxon>Streptophyta</taxon>
        <taxon>Embryophyta</taxon>
        <taxon>Tracheophyta</taxon>
        <taxon>Spermatophyta</taxon>
        <taxon>Magnoliopsida</taxon>
        <taxon>eudicotyledons</taxon>
        <taxon>Gunneridae</taxon>
        <taxon>Pentapetalae</taxon>
        <taxon>rosids</taxon>
        <taxon>fabids</taxon>
        <taxon>Fabales</taxon>
        <taxon>Fabaceae</taxon>
        <taxon>Papilionoideae</taxon>
        <taxon>50 kb inversion clade</taxon>
        <taxon>NPAAA clade</taxon>
        <taxon>Hologalegina</taxon>
        <taxon>IRL clade</taxon>
        <taxon>Trifolieae</taxon>
        <taxon>Medicago</taxon>
    </lineage>
</organism>
<dbReference type="OrthoDB" id="67850at2759"/>